<evidence type="ECO:0000313" key="4">
    <source>
        <dbReference type="EMBL" id="GIF91101.1"/>
    </source>
</evidence>
<dbReference type="Proteomes" id="UP000619293">
    <property type="component" value="Unassembled WGS sequence"/>
</dbReference>
<evidence type="ECO:0000259" key="3">
    <source>
        <dbReference type="Pfam" id="PF24879"/>
    </source>
</evidence>
<dbReference type="Pfam" id="PF18991">
    <property type="entry name" value="DUF5724"/>
    <property type="match status" value="1"/>
</dbReference>
<dbReference type="InterPro" id="IPR025406">
    <property type="entry name" value="DUF4132"/>
</dbReference>
<feature type="domain" description="DUF5724" evidence="2">
    <location>
        <begin position="373"/>
        <end position="434"/>
    </location>
</feature>
<evidence type="ECO:0000313" key="5">
    <source>
        <dbReference type="Proteomes" id="UP000619293"/>
    </source>
</evidence>
<protein>
    <recommendedName>
        <fullName evidence="6">DUF4132 domain-containing protein</fullName>
    </recommendedName>
</protein>
<organism evidence="4 5">
    <name type="scientific">Catellatospora chokoriensis</name>
    <dbReference type="NCBI Taxonomy" id="310353"/>
    <lineage>
        <taxon>Bacteria</taxon>
        <taxon>Bacillati</taxon>
        <taxon>Actinomycetota</taxon>
        <taxon>Actinomycetes</taxon>
        <taxon>Micromonosporales</taxon>
        <taxon>Micromonosporaceae</taxon>
        <taxon>Catellatospora</taxon>
    </lineage>
</organism>
<feature type="domain" description="DUF7737" evidence="3">
    <location>
        <begin position="724"/>
        <end position="827"/>
    </location>
</feature>
<evidence type="ECO:0000259" key="1">
    <source>
        <dbReference type="Pfam" id="PF13569"/>
    </source>
</evidence>
<comment type="caution">
    <text evidence="4">The sequence shown here is derived from an EMBL/GenBank/DDBJ whole genome shotgun (WGS) entry which is preliminary data.</text>
</comment>
<dbReference type="RefSeq" id="WP_191837397.1">
    <property type="nucleotide sequence ID" value="NZ_BAAALB010000001.1"/>
</dbReference>
<dbReference type="Pfam" id="PF24879">
    <property type="entry name" value="DUF7737"/>
    <property type="match status" value="1"/>
</dbReference>
<gene>
    <name evidence="4" type="ORF">Cch02nite_45450</name>
</gene>
<evidence type="ECO:0000259" key="2">
    <source>
        <dbReference type="Pfam" id="PF18991"/>
    </source>
</evidence>
<dbReference type="EMBL" id="BONG01000028">
    <property type="protein sequence ID" value="GIF91101.1"/>
    <property type="molecule type" value="Genomic_DNA"/>
</dbReference>
<evidence type="ECO:0008006" key="6">
    <source>
        <dbReference type="Google" id="ProtNLM"/>
    </source>
</evidence>
<dbReference type="Pfam" id="PF13569">
    <property type="entry name" value="DUF4132"/>
    <property type="match status" value="1"/>
</dbReference>
<proteinExistence type="predicted"/>
<dbReference type="InterPro" id="IPR056639">
    <property type="entry name" value="DUF7737"/>
</dbReference>
<reference evidence="4 5" key="1">
    <citation type="submission" date="2021-01" db="EMBL/GenBank/DDBJ databases">
        <title>Whole genome shotgun sequence of Catellatospora chokoriensis NBRC 107358.</title>
        <authorList>
            <person name="Komaki H."/>
            <person name="Tamura T."/>
        </authorList>
    </citation>
    <scope>NUCLEOTIDE SEQUENCE [LARGE SCALE GENOMIC DNA]</scope>
    <source>
        <strain evidence="4 5">NBRC 107358</strain>
    </source>
</reference>
<dbReference type="AlphaFoldDB" id="A0A8J3JU41"/>
<name>A0A8J3JU41_9ACTN</name>
<accession>A0A8J3JU41</accession>
<dbReference type="InterPro" id="IPR043782">
    <property type="entry name" value="DUF5724"/>
</dbReference>
<sequence length="833" mass="89814">MHHPVPDSYLEAFAEERAALWQRVEQVRAAIKDGDLALVRELGPIVREQLRRGDDRVGGNLERRIPDLDQAFSDAYDEAFPLAPDADLRTVLDTPWPTASRDAALRALLGCAVGVIPQLDEPADRFIAAGDVAAMRALVLTPLGWLNRPAATRLLDALHAHDALDRKLVEHAFTVDRWLGYAIVGRDPAGGPPGPPAPCAEGVRPYVDEMLWRMTSAGVPDDELPQVIVPRGLRFMLRGLDWTGEEKTGRRLGAAELTEAELAELVAHLAEHPPEIRLRAFHLRRPAGDAEALLPVLGLASAAALLRVVDLIEAGGVVRHDRESILAAAEAAGPDATARLLDQTPSELVSAALGRNRAAVLKRVKSNALAGISAYGLLPLADGETVLDRYTALREVAKRGPKLGPNRRHSHAAAVEVALEHLAQLAGLPDASRLETDCEVRLADDTPPPWSIGDYAVAVVMDGPDPVITVTGSGKPLKTVPAAVRADARYTASREYQDLLRDQARRLRTGVIERLVATGAAVTPDELAALRRLPAGASMLPALLWRDHNGAVGLLDDVDTTGPITAVHSHDLYADGQLAHWQAEVVRRRLRQPVKQAFRELYVLTPAERDTVDASRRFAGHTVSGRVAGQLLAGRGWRTHHQYADHQATRPAGGGLTAALRCDFHGHFGMGHVEIGELRFLSGRDTVPLAEVPPIVFSEVMRDLDLVVSVAGTDPARLDSPARAQSRAQVLTALIEDLGLRRVTVEGTAAVVHGSRAVYRVHLTSGSIHVEPGGYLCVVPDGFGAKPHRRLFLPFADDDPMTSVVLSKVLLVAEDEKITDPSILAQLAVLGSR</sequence>
<keyword evidence="5" id="KW-1185">Reference proteome</keyword>
<feature type="domain" description="DUF4132" evidence="1">
    <location>
        <begin position="474"/>
        <end position="637"/>
    </location>
</feature>